<evidence type="ECO:0000313" key="3">
    <source>
        <dbReference type="Proteomes" id="UP000579153"/>
    </source>
</evidence>
<protein>
    <recommendedName>
        <fullName evidence="4">Fibronectin type III domain-containing protein</fullName>
    </recommendedName>
</protein>
<evidence type="ECO:0000256" key="1">
    <source>
        <dbReference type="SAM" id="MobiDB-lite"/>
    </source>
</evidence>
<dbReference type="AlphaFoldDB" id="A0A7W9GEQ8"/>
<keyword evidence="3" id="KW-1185">Reference proteome</keyword>
<feature type="region of interest" description="Disordered" evidence="1">
    <location>
        <begin position="226"/>
        <end position="247"/>
    </location>
</feature>
<comment type="caution">
    <text evidence="2">The sequence shown here is derived from an EMBL/GenBank/DDBJ whole genome shotgun (WGS) entry which is preliminary data.</text>
</comment>
<dbReference type="RefSeq" id="WP_221519877.1">
    <property type="nucleotide sequence ID" value="NZ_JACHMB010000001.1"/>
</dbReference>
<gene>
    <name evidence="2" type="ORF">HD596_009195</name>
</gene>
<reference evidence="2 3" key="1">
    <citation type="submission" date="2020-08" db="EMBL/GenBank/DDBJ databases">
        <title>Sequencing the genomes of 1000 actinobacteria strains.</title>
        <authorList>
            <person name="Klenk H.-P."/>
        </authorList>
    </citation>
    <scope>NUCLEOTIDE SEQUENCE [LARGE SCALE GENOMIC DNA]</scope>
    <source>
        <strain evidence="2 3">DSM 45507</strain>
    </source>
</reference>
<evidence type="ECO:0000313" key="2">
    <source>
        <dbReference type="EMBL" id="MBB5782439.1"/>
    </source>
</evidence>
<dbReference type="EMBL" id="JACHMB010000001">
    <property type="protein sequence ID" value="MBB5782439.1"/>
    <property type="molecule type" value="Genomic_DNA"/>
</dbReference>
<dbReference type="SUPFAM" id="SSF49265">
    <property type="entry name" value="Fibronectin type III"/>
    <property type="match status" value="2"/>
</dbReference>
<evidence type="ECO:0008006" key="4">
    <source>
        <dbReference type="Google" id="ProtNLM"/>
    </source>
</evidence>
<dbReference type="InterPro" id="IPR013783">
    <property type="entry name" value="Ig-like_fold"/>
</dbReference>
<dbReference type="Gene3D" id="2.60.40.10">
    <property type="entry name" value="Immunoglobulins"/>
    <property type="match status" value="2"/>
</dbReference>
<dbReference type="Proteomes" id="UP000579153">
    <property type="component" value="Unassembled WGS sequence"/>
</dbReference>
<accession>A0A7W9GEQ8</accession>
<organism evidence="2 3">
    <name type="scientific">Nonomuraea jabiensis</name>
    <dbReference type="NCBI Taxonomy" id="882448"/>
    <lineage>
        <taxon>Bacteria</taxon>
        <taxon>Bacillati</taxon>
        <taxon>Actinomycetota</taxon>
        <taxon>Actinomycetes</taxon>
        <taxon>Streptosporangiales</taxon>
        <taxon>Streptosporangiaceae</taxon>
        <taxon>Nonomuraea</taxon>
    </lineage>
</organism>
<name>A0A7W9GEQ8_9ACTN</name>
<dbReference type="InterPro" id="IPR036116">
    <property type="entry name" value="FN3_sf"/>
</dbReference>
<proteinExistence type="predicted"/>
<sequence>MVLALALVVAGCAAPRQERPQDPAAAPAKGPRYPAVRLEAALVSPTDIALRWRGRDPGAAGHVLEFATEPQGPYTILGFLPPEQTTYTHPDLMPRTTFHYRLRPYYGAASAPVDVALGDGPYPKPGPGWAEPRVIPGGSPGTRPVGGDGAAPTGLAATVTQADGVAFRWADQARDEEGFLLEDRPAGRPDYRVIAVLAPDVTTFGLVTLPEERHASYRVRAFRYGPPSNVVRRTTGDDPPSPTTGED</sequence>
<dbReference type="GO" id="GO:0005975">
    <property type="term" value="P:carbohydrate metabolic process"/>
    <property type="evidence" value="ECO:0007669"/>
    <property type="project" value="UniProtKB-ARBA"/>
</dbReference>